<evidence type="ECO:0000313" key="3">
    <source>
        <dbReference type="WBParaSite" id="jg11340"/>
    </source>
</evidence>
<protein>
    <submittedName>
        <fullName evidence="3">Uncharacterized protein</fullName>
    </submittedName>
</protein>
<accession>A0A915CQ42</accession>
<name>A0A915CQ42_9BILA</name>
<evidence type="ECO:0000256" key="1">
    <source>
        <dbReference type="SAM" id="MobiDB-lite"/>
    </source>
</evidence>
<feature type="region of interest" description="Disordered" evidence="1">
    <location>
        <begin position="1"/>
        <end position="34"/>
    </location>
</feature>
<keyword evidence="2" id="KW-1185">Reference proteome</keyword>
<dbReference type="Proteomes" id="UP000887574">
    <property type="component" value="Unplaced"/>
</dbReference>
<dbReference type="AlphaFoldDB" id="A0A915CQ42"/>
<sequence>MMGSTFGKQEQQSKDVEGECQPQDENQHQKHVEKQTKALAMLDMEASPILLAINKIRTENTERPHNAERVSVLPKYQVDLDDVSRVVGIHVEINADCLDRGPGHAFNIVPLNSKLDISAWEEHEDVIYNHLKLNHSARLLFAFEYDDESERDFLDQFKSIIILICLMRMARLLTN</sequence>
<dbReference type="WBParaSite" id="jg11340">
    <property type="protein sequence ID" value="jg11340"/>
    <property type="gene ID" value="jg11340"/>
</dbReference>
<feature type="compositionally biased region" description="Polar residues" evidence="1">
    <location>
        <begin position="1"/>
        <end position="10"/>
    </location>
</feature>
<reference evidence="3" key="1">
    <citation type="submission" date="2022-11" db="UniProtKB">
        <authorList>
            <consortium name="WormBaseParasite"/>
        </authorList>
    </citation>
    <scope>IDENTIFICATION</scope>
</reference>
<evidence type="ECO:0000313" key="2">
    <source>
        <dbReference type="Proteomes" id="UP000887574"/>
    </source>
</evidence>
<feature type="compositionally biased region" description="Basic and acidic residues" evidence="1">
    <location>
        <begin position="25"/>
        <end position="34"/>
    </location>
</feature>
<proteinExistence type="predicted"/>
<organism evidence="2 3">
    <name type="scientific">Ditylenchus dipsaci</name>
    <dbReference type="NCBI Taxonomy" id="166011"/>
    <lineage>
        <taxon>Eukaryota</taxon>
        <taxon>Metazoa</taxon>
        <taxon>Ecdysozoa</taxon>
        <taxon>Nematoda</taxon>
        <taxon>Chromadorea</taxon>
        <taxon>Rhabditida</taxon>
        <taxon>Tylenchina</taxon>
        <taxon>Tylenchomorpha</taxon>
        <taxon>Sphaerularioidea</taxon>
        <taxon>Anguinidae</taxon>
        <taxon>Anguininae</taxon>
        <taxon>Ditylenchus</taxon>
    </lineage>
</organism>